<feature type="chain" id="PRO_5039596219" evidence="5">
    <location>
        <begin position="22"/>
        <end position="420"/>
    </location>
</feature>
<dbReference type="SMART" id="SM00984">
    <property type="entry name" value="UDPG_MGDP_dh_C"/>
    <property type="match status" value="1"/>
</dbReference>
<evidence type="ECO:0000256" key="1">
    <source>
        <dbReference type="ARBA" id="ARBA00006601"/>
    </source>
</evidence>
<dbReference type="AlphaFoldDB" id="A0A0U1L6I3"/>
<protein>
    <submittedName>
        <fullName evidence="7">UDP-glucose dehydrogenase</fullName>
        <ecNumber evidence="7">1.1.1.22</ecNumber>
    </submittedName>
</protein>
<proteinExistence type="inferred from homology"/>
<evidence type="ECO:0000313" key="7">
    <source>
        <dbReference type="EMBL" id="CQR74889.1"/>
    </source>
</evidence>
<dbReference type="GO" id="GO:0051287">
    <property type="term" value="F:NAD binding"/>
    <property type="evidence" value="ECO:0007669"/>
    <property type="project" value="InterPro"/>
</dbReference>
<dbReference type="InterPro" id="IPR036291">
    <property type="entry name" value="NAD(P)-bd_dom_sf"/>
</dbReference>
<dbReference type="PIRSF" id="PIRSF500136">
    <property type="entry name" value="UDP_ManNAc_DH"/>
    <property type="match status" value="1"/>
</dbReference>
<dbReference type="InterPro" id="IPR014026">
    <property type="entry name" value="UDP-Glc/GDP-Man_DH_dimer"/>
</dbReference>
<feature type="signal peptide" evidence="5">
    <location>
        <begin position="1"/>
        <end position="21"/>
    </location>
</feature>
<dbReference type="Pfam" id="PF00984">
    <property type="entry name" value="UDPG_MGDP_dh"/>
    <property type="match status" value="1"/>
</dbReference>
<dbReference type="GO" id="GO:0000271">
    <property type="term" value="P:polysaccharide biosynthetic process"/>
    <property type="evidence" value="ECO:0007669"/>
    <property type="project" value="InterPro"/>
</dbReference>
<dbReference type="PANTHER" id="PTHR43491:SF2">
    <property type="entry name" value="UDP-N-ACETYL-D-MANNOSAMINE DEHYDROGENASE"/>
    <property type="match status" value="1"/>
</dbReference>
<dbReference type="InterPro" id="IPR017476">
    <property type="entry name" value="UDP-Glc/GDP-Man"/>
</dbReference>
<dbReference type="SUPFAM" id="SSF51735">
    <property type="entry name" value="NAD(P)-binding Rossmann-fold domains"/>
    <property type="match status" value="1"/>
</dbReference>
<dbReference type="GO" id="GO:0016628">
    <property type="term" value="F:oxidoreductase activity, acting on the CH-CH group of donors, NAD or NADP as acceptor"/>
    <property type="evidence" value="ECO:0007669"/>
    <property type="project" value="InterPro"/>
</dbReference>
<dbReference type="PANTHER" id="PTHR43491">
    <property type="entry name" value="UDP-N-ACETYL-D-MANNOSAMINE DEHYDROGENASE"/>
    <property type="match status" value="1"/>
</dbReference>
<evidence type="ECO:0000256" key="3">
    <source>
        <dbReference type="ARBA" id="ARBA00023027"/>
    </source>
</evidence>
<sequence>MTRICVLGLGYIGLPTASVFAANGFHVVGVDVDSQIVDVLSKGQIHINEPGLKTVVCAAIQSGNMLVRQVPEQADVFIIAVPTPLKDDNSAELSYVIQATESILPFLQQGNLVILESTVPPRTTEDILVPILQKSGYKIGEEIYLVHCPERVLPGNILHEFVSNDRIIGGINDKSSDKARGIYEKVVQGNLLITDATSAEMAKLMENTYRDVNIALANEVCRIAYDLNLDALEIIKLANMHPRVNLHQPGPGVGGHCLAVDPWFIVEKSNNAELIRLSREINDAMPNFVVGLVKKMLDQVVKPKITVLGVTYKGNVDDIRESPATEVIRKLKQANIDVGIYDPYVKNYEFEVSNLEEAFVASDLILLLADHKEFKYLSADELGFLMRNKQLFDTRNCLNHSKWKDAGFSIKVLGKNNQNS</sequence>
<dbReference type="Gene3D" id="3.40.50.720">
    <property type="entry name" value="NAD(P)-binding Rossmann-like Domain"/>
    <property type="match status" value="2"/>
</dbReference>
<dbReference type="EMBL" id="CTRP01000015">
    <property type="protein sequence ID" value="CQR74889.1"/>
    <property type="molecule type" value="Genomic_DNA"/>
</dbReference>
<dbReference type="InterPro" id="IPR014027">
    <property type="entry name" value="UDP-Glc/GDP-Man_DH_C"/>
</dbReference>
<dbReference type="PIRSF" id="PIRSF000124">
    <property type="entry name" value="UDPglc_GDPman_dh"/>
    <property type="match status" value="1"/>
</dbReference>
<dbReference type="NCBIfam" id="TIGR03026">
    <property type="entry name" value="NDP-sugDHase"/>
    <property type="match status" value="1"/>
</dbReference>
<dbReference type="RefSeq" id="WP_028972202.1">
    <property type="nucleotide sequence ID" value="NZ_CTRP01000015.1"/>
</dbReference>
<evidence type="ECO:0000313" key="8">
    <source>
        <dbReference type="Proteomes" id="UP000049855"/>
    </source>
</evidence>
<dbReference type="Proteomes" id="UP000049855">
    <property type="component" value="Unassembled WGS sequence"/>
</dbReference>
<dbReference type="InterPro" id="IPR008927">
    <property type="entry name" value="6-PGluconate_DH-like_C_sf"/>
</dbReference>
<evidence type="ECO:0000256" key="2">
    <source>
        <dbReference type="ARBA" id="ARBA00023002"/>
    </source>
</evidence>
<name>A0A0U1L6I3_9FIRM</name>
<evidence type="ECO:0000259" key="6">
    <source>
        <dbReference type="SMART" id="SM00984"/>
    </source>
</evidence>
<dbReference type="Pfam" id="PF03721">
    <property type="entry name" value="UDPG_MGDP_dh_N"/>
    <property type="match status" value="1"/>
</dbReference>
<feature type="domain" description="UDP-glucose/GDP-mannose dehydrogenase C-terminal" evidence="6">
    <location>
        <begin position="306"/>
        <end position="400"/>
    </location>
</feature>
<keyword evidence="8" id="KW-1185">Reference proteome</keyword>
<dbReference type="GO" id="GO:0003979">
    <property type="term" value="F:UDP-glucose 6-dehydrogenase activity"/>
    <property type="evidence" value="ECO:0007669"/>
    <property type="project" value="UniProtKB-EC"/>
</dbReference>
<comment type="similarity">
    <text evidence="1 4">Belongs to the UDP-glucose/GDP-mannose dehydrogenase family.</text>
</comment>
<evidence type="ECO:0000256" key="5">
    <source>
        <dbReference type="SAM" id="SignalP"/>
    </source>
</evidence>
<evidence type="ECO:0000256" key="4">
    <source>
        <dbReference type="PIRNR" id="PIRNR000124"/>
    </source>
</evidence>
<organism evidence="7 8">
    <name type="scientific">Sporomusa ovata</name>
    <dbReference type="NCBI Taxonomy" id="2378"/>
    <lineage>
        <taxon>Bacteria</taxon>
        <taxon>Bacillati</taxon>
        <taxon>Bacillota</taxon>
        <taxon>Negativicutes</taxon>
        <taxon>Selenomonadales</taxon>
        <taxon>Sporomusaceae</taxon>
        <taxon>Sporomusa</taxon>
    </lineage>
</organism>
<keyword evidence="3" id="KW-0520">NAD</keyword>
<accession>A0A0U1L6I3</accession>
<dbReference type="EC" id="1.1.1.22" evidence="7"/>
<dbReference type="SUPFAM" id="SSF48179">
    <property type="entry name" value="6-phosphogluconate dehydrogenase C-terminal domain-like"/>
    <property type="match status" value="1"/>
</dbReference>
<dbReference type="InterPro" id="IPR001732">
    <property type="entry name" value="UDP-Glc/GDP-Man_DH_N"/>
</dbReference>
<gene>
    <name evidence="7" type="ORF">SpAn4DRAFT_4246</name>
</gene>
<keyword evidence="5" id="KW-0732">Signal</keyword>
<keyword evidence="2 7" id="KW-0560">Oxidoreductase</keyword>
<reference evidence="8" key="1">
    <citation type="submission" date="2015-03" db="EMBL/GenBank/DDBJ databases">
        <authorList>
            <person name="Nijsse Bart"/>
        </authorList>
    </citation>
    <scope>NUCLEOTIDE SEQUENCE [LARGE SCALE GENOMIC DNA]</scope>
</reference>
<dbReference type="InterPro" id="IPR036220">
    <property type="entry name" value="UDP-Glc/GDP-Man_DH_C_sf"/>
</dbReference>
<dbReference type="Pfam" id="PF03720">
    <property type="entry name" value="UDPG_MGDP_dh_C"/>
    <property type="match status" value="1"/>
</dbReference>
<dbReference type="InterPro" id="IPR028359">
    <property type="entry name" value="UDP_ManNAc/GlcNAc_DH"/>
</dbReference>
<dbReference type="SUPFAM" id="SSF52413">
    <property type="entry name" value="UDP-glucose/GDP-mannose dehydrogenase C-terminal domain"/>
    <property type="match status" value="1"/>
</dbReference>